<evidence type="ECO:0000313" key="1">
    <source>
        <dbReference type="EMBL" id="EAN76261.1"/>
    </source>
</evidence>
<dbReference type="RefSeq" id="XP_803424.1">
    <property type="nucleotide sequence ID" value="XM_798331.1"/>
</dbReference>
<proteinExistence type="predicted"/>
<keyword evidence="2" id="KW-1185">Reference proteome</keyword>
<accession>Q38G09</accession>
<dbReference type="InParanoid" id="Q38G09"/>
<organism evidence="1 2">
    <name type="scientific">Trypanosoma brucei brucei (strain 927/4 GUTat10.1)</name>
    <dbReference type="NCBI Taxonomy" id="185431"/>
    <lineage>
        <taxon>Eukaryota</taxon>
        <taxon>Discoba</taxon>
        <taxon>Euglenozoa</taxon>
        <taxon>Kinetoplastea</taxon>
        <taxon>Metakinetoplastina</taxon>
        <taxon>Trypanosomatida</taxon>
        <taxon>Trypanosomatidae</taxon>
        <taxon>Trypanosoma</taxon>
    </lineage>
</organism>
<reference evidence="1 2" key="2">
    <citation type="journal article" date="2005" name="Science">
        <title>The genome of the African trypanosome Trypanosoma brucei.</title>
        <authorList>
            <person name="Berriman M."/>
            <person name="Ghedin E."/>
            <person name="Hertz-Fowler C."/>
            <person name="Blandin G."/>
            <person name="Renauld H."/>
            <person name="Bartholomeu D.C."/>
            <person name="Lennard N.J."/>
            <person name="Caler E."/>
            <person name="Hamlin N.E."/>
            <person name="Haas B."/>
            <person name="Bohme U."/>
            <person name="Hannick L."/>
            <person name="Aslett M.A."/>
            <person name="Shallom J."/>
            <person name="Marcello L."/>
            <person name="Hou L."/>
            <person name="Wickstead B."/>
            <person name="Alsmark U.C."/>
            <person name="Arrowsmith C."/>
            <person name="Atkin R.J."/>
            <person name="Barron A.J."/>
            <person name="Bringaud F."/>
            <person name="Brooks K."/>
            <person name="Carrington M."/>
            <person name="Cherevach I."/>
            <person name="Chillingworth T.J."/>
            <person name="Churcher C."/>
            <person name="Clark L.N."/>
            <person name="Corton C.H."/>
            <person name="Cronin A."/>
            <person name="Davies R.M."/>
            <person name="Doggett J."/>
            <person name="Djikeng A."/>
            <person name="Feldblyum T."/>
            <person name="Field M.C."/>
            <person name="Fraser A."/>
            <person name="Goodhead I."/>
            <person name="Hance Z."/>
            <person name="Harper D."/>
            <person name="Harris B.R."/>
            <person name="Hauser H."/>
            <person name="Hostetler J."/>
            <person name="Ivens A."/>
            <person name="Jagels K."/>
            <person name="Johnson D."/>
            <person name="Johnson J."/>
            <person name="Jones K."/>
            <person name="Kerhornou A.X."/>
            <person name="Koo H."/>
            <person name="Larke N."/>
            <person name="Landfear S."/>
            <person name="Larkin C."/>
            <person name="Leech V."/>
            <person name="Line A."/>
            <person name="Lord A."/>
            <person name="Macleod A."/>
            <person name="Mooney P.J."/>
            <person name="Moule S."/>
            <person name="Martin D.M."/>
            <person name="Morgan G.W."/>
            <person name="Mungall K."/>
            <person name="Norbertczak H."/>
            <person name="Ormond D."/>
            <person name="Pai G."/>
            <person name="Peacock C.S."/>
            <person name="Peterson J."/>
            <person name="Quail M.A."/>
            <person name="Rabbinowitsch E."/>
            <person name="Rajandream M.A."/>
            <person name="Reitter C."/>
            <person name="Salzberg S.L."/>
            <person name="Sanders M."/>
            <person name="Schobel S."/>
            <person name="Sharp S."/>
            <person name="Simmonds M."/>
            <person name="Simpson A.J."/>
            <person name="Tallon L."/>
            <person name="Turner C.M."/>
            <person name="Tait A."/>
            <person name="Tivey A.R."/>
            <person name="Van Aken S."/>
            <person name="Walker D."/>
            <person name="Wanless D."/>
            <person name="Wang S."/>
            <person name="White B."/>
            <person name="White O."/>
            <person name="Whitehead S."/>
            <person name="Woodward J."/>
            <person name="Wortman J."/>
            <person name="Adams M.D."/>
            <person name="Embley T.M."/>
            <person name="Gull K."/>
            <person name="Ullu E."/>
            <person name="Barry J.D."/>
            <person name="Fairlamb A.H."/>
            <person name="Opperdoes F."/>
            <person name="Barrell B.G."/>
            <person name="Donelson J.E."/>
            <person name="Hall N."/>
            <person name="Fraser C.M."/>
            <person name="Melville S.E."/>
            <person name="El-Sayed N.M."/>
        </authorList>
    </citation>
    <scope>NUCLEOTIDE SEQUENCE [LARGE SCALE GENOMIC DNA]</scope>
    <source>
        <strain evidence="1 2">927/4 GUTat10.1</strain>
    </source>
</reference>
<dbReference type="AlphaFoldDB" id="Q38G09"/>
<evidence type="ECO:0000313" key="2">
    <source>
        <dbReference type="Proteomes" id="UP000008524"/>
    </source>
</evidence>
<protein>
    <submittedName>
        <fullName evidence="1">Uncharacterized protein</fullName>
    </submittedName>
</protein>
<dbReference type="KEGG" id="tbr:Tb09.160.0320"/>
<sequence length="151" mass="16759">MSGPSFPQFINNTVGIFSNPQHNTLQLESGINTTSSSLKNALHSSRSNSSNPFKVSRLLKPPNISQLRGFSFFNLVKFLVTSTFEIPLQPDRSSSSRATEPRNTTKLFKFTPHPDKSSLLQHPLATPQTVYKSTTARLFNHPQVLSLSDPC</sequence>
<gene>
    <name evidence="1" type="ORF">Tb09.160.0320</name>
</gene>
<dbReference type="GeneID" id="3660286"/>
<reference evidence="1 2" key="1">
    <citation type="journal article" date="2005" name="Science">
        <title>Comparative genomics of trypanosomatid parasitic protozoa.</title>
        <authorList>
            <person name="El-Sayed N.M."/>
            <person name="Myler P.J."/>
            <person name="Blandin G."/>
            <person name="Berriman M."/>
            <person name="Crabtree J."/>
            <person name="Aggarwal G."/>
            <person name="Caler E."/>
            <person name="Renauld H."/>
            <person name="Worthey E.A."/>
            <person name="Hertz-Fowler C."/>
            <person name="Ghedin E."/>
            <person name="Peacock C."/>
            <person name="Bartholomeu D.C."/>
            <person name="Haas B.J."/>
            <person name="Tran A.N."/>
            <person name="Wortman J.R."/>
            <person name="Alsmark U.C."/>
            <person name="Angiuoli S."/>
            <person name="Anupama A."/>
            <person name="Badger J."/>
            <person name="Bringaud F."/>
            <person name="Cadag E."/>
            <person name="Carlton J.M."/>
            <person name="Cerqueira G.C."/>
            <person name="Creasy T."/>
            <person name="Delcher A.L."/>
            <person name="Djikeng A."/>
            <person name="Embley T.M."/>
            <person name="Hauser C."/>
            <person name="Ivens A.C."/>
            <person name="Kummerfeld S.K."/>
            <person name="Pereira-Leal J.B."/>
            <person name="Nilsson D."/>
            <person name="Peterson J."/>
            <person name="Salzberg S.L."/>
            <person name="Shallom J."/>
            <person name="Silva J.C."/>
            <person name="Sundaram J."/>
            <person name="Westenberger S."/>
            <person name="White O."/>
            <person name="Melville S.E."/>
            <person name="Donelson J.E."/>
            <person name="Andersson B."/>
            <person name="Stuart K.D."/>
            <person name="Hall N."/>
        </authorList>
    </citation>
    <scope>NUCLEOTIDE SEQUENCE [LARGE SCALE GENOMIC DNA]</scope>
    <source>
        <strain evidence="1 2">927/4 GUTat10.1</strain>
    </source>
</reference>
<dbReference type="EMBL" id="CM000207">
    <property type="protein sequence ID" value="EAN76261.1"/>
    <property type="molecule type" value="Genomic_DNA"/>
</dbReference>
<name>Q38G09_TRYB2</name>
<dbReference type="PaxDb" id="5691-EAN76261"/>
<dbReference type="Proteomes" id="UP000008524">
    <property type="component" value="Chromosome 9"/>
</dbReference>